<feature type="region of interest" description="Disordered" evidence="5">
    <location>
        <begin position="123"/>
        <end position="153"/>
    </location>
</feature>
<name>A0A2M8P083_9CHLR</name>
<dbReference type="AlphaFoldDB" id="A0A2M8P083"/>
<dbReference type="InterPro" id="IPR010652">
    <property type="entry name" value="DUF1232"/>
</dbReference>
<feature type="domain" description="DUF1232" evidence="7">
    <location>
        <begin position="45"/>
        <end position="80"/>
    </location>
</feature>
<organism evidence="8 9">
    <name type="scientific">Candidatus Thermofonsia Clade 1 bacterium</name>
    <dbReference type="NCBI Taxonomy" id="2364210"/>
    <lineage>
        <taxon>Bacteria</taxon>
        <taxon>Bacillati</taxon>
        <taxon>Chloroflexota</taxon>
        <taxon>Candidatus Thermofontia</taxon>
        <taxon>Candidatus Thermofonsia Clade 1</taxon>
    </lineage>
</organism>
<evidence type="ECO:0000256" key="3">
    <source>
        <dbReference type="ARBA" id="ARBA00022989"/>
    </source>
</evidence>
<comment type="subcellular location">
    <subcellularLocation>
        <location evidence="1">Endomembrane system</location>
        <topology evidence="1">Multi-pass membrane protein</topology>
    </subcellularLocation>
</comment>
<evidence type="ECO:0000313" key="9">
    <source>
        <dbReference type="Proteomes" id="UP000228921"/>
    </source>
</evidence>
<protein>
    <recommendedName>
        <fullName evidence="7">DUF1232 domain-containing protein</fullName>
    </recommendedName>
</protein>
<evidence type="ECO:0000256" key="4">
    <source>
        <dbReference type="ARBA" id="ARBA00023136"/>
    </source>
</evidence>
<evidence type="ECO:0000259" key="7">
    <source>
        <dbReference type="Pfam" id="PF06803"/>
    </source>
</evidence>
<evidence type="ECO:0000256" key="1">
    <source>
        <dbReference type="ARBA" id="ARBA00004127"/>
    </source>
</evidence>
<dbReference type="EMBL" id="PGTK01000005">
    <property type="protein sequence ID" value="PJF30954.1"/>
    <property type="molecule type" value="Genomic_DNA"/>
</dbReference>
<keyword evidence="2 6" id="KW-0812">Transmembrane</keyword>
<dbReference type="GO" id="GO:0012505">
    <property type="term" value="C:endomembrane system"/>
    <property type="evidence" value="ECO:0007669"/>
    <property type="project" value="UniProtKB-SubCell"/>
</dbReference>
<evidence type="ECO:0000256" key="6">
    <source>
        <dbReference type="SAM" id="Phobius"/>
    </source>
</evidence>
<dbReference type="Pfam" id="PF06803">
    <property type="entry name" value="DUF1232"/>
    <property type="match status" value="1"/>
</dbReference>
<feature type="transmembrane region" description="Helical" evidence="6">
    <location>
        <begin position="42"/>
        <end position="59"/>
    </location>
</feature>
<comment type="caution">
    <text evidence="8">The sequence shown here is derived from an EMBL/GenBank/DDBJ whole genome shotgun (WGS) entry which is preliminary data.</text>
</comment>
<keyword evidence="4 6" id="KW-0472">Membrane</keyword>
<gene>
    <name evidence="8" type="ORF">CUN51_05590</name>
</gene>
<feature type="transmembrane region" description="Helical" evidence="6">
    <location>
        <begin position="65"/>
        <end position="86"/>
    </location>
</feature>
<evidence type="ECO:0000256" key="2">
    <source>
        <dbReference type="ARBA" id="ARBA00022692"/>
    </source>
</evidence>
<dbReference type="Proteomes" id="UP000228921">
    <property type="component" value="Unassembled WGS sequence"/>
</dbReference>
<keyword evidence="3 6" id="KW-1133">Transmembrane helix</keyword>
<proteinExistence type="predicted"/>
<reference evidence="8 9" key="1">
    <citation type="submission" date="2017-11" db="EMBL/GenBank/DDBJ databases">
        <title>Evolution of Phototrophy in the Chloroflexi Phylum Driven by Horizontal Gene Transfer.</title>
        <authorList>
            <person name="Ward L.M."/>
            <person name="Hemp J."/>
            <person name="Shih P.M."/>
            <person name="Mcglynn S.E."/>
            <person name="Fischer W."/>
        </authorList>
    </citation>
    <scope>NUCLEOTIDE SEQUENCE [LARGE SCALE GENOMIC DNA]</scope>
    <source>
        <strain evidence="8">CP2_2F</strain>
    </source>
</reference>
<feature type="compositionally biased region" description="Basic and acidic residues" evidence="5">
    <location>
        <begin position="142"/>
        <end position="153"/>
    </location>
</feature>
<evidence type="ECO:0000313" key="8">
    <source>
        <dbReference type="EMBL" id="PJF30954.1"/>
    </source>
</evidence>
<accession>A0A2M8P083</accession>
<sequence length="153" mass="17341">MPEQKRKRAQVPLPAGNFGTLERVWEQLRLAWLLFGDNRVSLWLKVLPVFAITYVISPLDLLPALRLLVLGIIDDVAIFGLAIMVFNSLSPEEAVVEHLRQLRFGGKYRVHSDDEGVVIDVKAETANSQPDSDDQTNAEQFSEDKRERSTRAR</sequence>
<evidence type="ECO:0000256" key="5">
    <source>
        <dbReference type="SAM" id="MobiDB-lite"/>
    </source>
</evidence>